<protein>
    <submittedName>
        <fullName evidence="1">Uncharacterized protein</fullName>
    </submittedName>
</protein>
<evidence type="ECO:0000313" key="1">
    <source>
        <dbReference type="EMBL" id="KPM32677.1"/>
    </source>
</evidence>
<dbReference type="AlphaFoldDB" id="A0A0P7A7C9"/>
<sequence>MRSEYLKDPNTFTSKFTEVKLDPEQSKNALSDWMTKN</sequence>
<keyword evidence="2" id="KW-1185">Reference proteome</keyword>
<proteinExistence type="predicted"/>
<comment type="caution">
    <text evidence="1">The sequence shown here is derived from an EMBL/GenBank/DDBJ whole genome shotgun (WGS) entry which is preliminary data.</text>
</comment>
<gene>
    <name evidence="1" type="ORF">I595_1103</name>
</gene>
<dbReference type="EMBL" id="LDJX01000002">
    <property type="protein sequence ID" value="KPM32677.1"/>
    <property type="molecule type" value="Genomic_DNA"/>
</dbReference>
<organism evidence="1 2">
    <name type="scientific">Croceitalea dokdonensis DOKDO 023</name>
    <dbReference type="NCBI Taxonomy" id="1300341"/>
    <lineage>
        <taxon>Bacteria</taxon>
        <taxon>Pseudomonadati</taxon>
        <taxon>Bacteroidota</taxon>
        <taxon>Flavobacteriia</taxon>
        <taxon>Flavobacteriales</taxon>
        <taxon>Flavobacteriaceae</taxon>
        <taxon>Croceitalea</taxon>
    </lineage>
</organism>
<accession>A0A0P7A7C9</accession>
<dbReference type="STRING" id="1300341.I595_1103"/>
<evidence type="ECO:0000313" key="2">
    <source>
        <dbReference type="Proteomes" id="UP000050280"/>
    </source>
</evidence>
<dbReference type="Proteomes" id="UP000050280">
    <property type="component" value="Unassembled WGS sequence"/>
</dbReference>
<name>A0A0P7A7C9_9FLAO</name>
<reference evidence="1 2" key="1">
    <citation type="submission" date="2015-09" db="EMBL/GenBank/DDBJ databases">
        <title>Genome sequence of the marine flavobacterium Croceitalea dokdonensis DOKDO 023 that contains proton- and sodium-pumping rhodopsins.</title>
        <authorList>
            <person name="Kwon S.-K."/>
            <person name="Lee H.K."/>
            <person name="Kwak M.-J."/>
            <person name="Kim J.F."/>
        </authorList>
    </citation>
    <scope>NUCLEOTIDE SEQUENCE [LARGE SCALE GENOMIC DNA]</scope>
    <source>
        <strain evidence="1 2">DOKDO 023</strain>
    </source>
</reference>